<sequence>MHKSGFLLNVEDSVLEGASQLNLNSVLVSSENISPQTTSQIKEKLGQVEIYASVIVFAGKDLLEKYPDAKAVDSNDKDTISDPLIGICPTHPGVRKNRLEEIKRVLENDVQGVWLNHMRYPTSWESANPDILDTCYCERCLKMFEEYIGEPIAGVGGEGTALQNIALHIDGSYYHEWLEFKAGQVVSFVEEAKALIAASGKEIKLGMFIVPWKDKDYGAGIQRVVAQDFSKLIPLIDIFSPGLFHKMLGKDVSWIGEMVEYYWQLGKAFLPLIQSVNEGGEISTEEFKQSLENAIKSPSMGVCVYHLEDLIKQSQKYEVFRQFS</sequence>
<dbReference type="EMBL" id="MEVA01000016">
    <property type="protein sequence ID" value="OGC47197.1"/>
    <property type="molecule type" value="Genomic_DNA"/>
</dbReference>
<proteinExistence type="predicted"/>
<protein>
    <recommendedName>
        <fullName evidence="3">DUF4015 domain-containing protein</fullName>
    </recommendedName>
</protein>
<evidence type="ECO:0008006" key="3">
    <source>
        <dbReference type="Google" id="ProtNLM"/>
    </source>
</evidence>
<evidence type="ECO:0000313" key="2">
    <source>
        <dbReference type="Proteomes" id="UP000176608"/>
    </source>
</evidence>
<name>A0A1F4UQE7_UNCKA</name>
<dbReference type="Proteomes" id="UP000176608">
    <property type="component" value="Unassembled WGS sequence"/>
</dbReference>
<comment type="caution">
    <text evidence="1">The sequence shown here is derived from an EMBL/GenBank/DDBJ whole genome shotgun (WGS) entry which is preliminary data.</text>
</comment>
<accession>A0A1F4UQE7</accession>
<dbReference type="Gene3D" id="3.20.20.80">
    <property type="entry name" value="Glycosidases"/>
    <property type="match status" value="1"/>
</dbReference>
<gene>
    <name evidence="1" type="ORF">A2886_00940</name>
</gene>
<dbReference type="AlphaFoldDB" id="A0A1F4UQE7"/>
<organism evidence="1 2">
    <name type="scientific">candidate division WWE3 bacterium RIFCSPHIGHO2_01_FULL_42_13</name>
    <dbReference type="NCBI Taxonomy" id="1802617"/>
    <lineage>
        <taxon>Bacteria</taxon>
        <taxon>Katanobacteria</taxon>
    </lineage>
</organism>
<dbReference type="STRING" id="1802617.A2886_00940"/>
<evidence type="ECO:0000313" key="1">
    <source>
        <dbReference type="EMBL" id="OGC47197.1"/>
    </source>
</evidence>
<reference evidence="1 2" key="1">
    <citation type="journal article" date="2016" name="Nat. Commun.">
        <title>Thousands of microbial genomes shed light on interconnected biogeochemical processes in an aquifer system.</title>
        <authorList>
            <person name="Anantharaman K."/>
            <person name="Brown C.T."/>
            <person name="Hug L.A."/>
            <person name="Sharon I."/>
            <person name="Castelle C.J."/>
            <person name="Probst A.J."/>
            <person name="Thomas B.C."/>
            <person name="Singh A."/>
            <person name="Wilkins M.J."/>
            <person name="Karaoz U."/>
            <person name="Brodie E.L."/>
            <person name="Williams K.H."/>
            <person name="Hubbard S.S."/>
            <person name="Banfield J.F."/>
        </authorList>
    </citation>
    <scope>NUCLEOTIDE SEQUENCE [LARGE SCALE GENOMIC DNA]</scope>
</reference>